<dbReference type="CDD" id="cd04366">
    <property type="entry name" value="IlGF_insulin_bombyxin_like"/>
    <property type="match status" value="1"/>
</dbReference>
<feature type="compositionally biased region" description="Basic and acidic residues" evidence="4">
    <location>
        <begin position="12"/>
        <end position="23"/>
    </location>
</feature>
<comment type="similarity">
    <text evidence="1">Belongs to the insulin family.</text>
</comment>
<protein>
    <submittedName>
        <fullName evidence="6">Bombyxin B-2</fullName>
    </submittedName>
</protein>
<keyword evidence="3" id="KW-0732">Signal</keyword>
<dbReference type="EMBL" id="BMAW01012624">
    <property type="protein sequence ID" value="GFT29555.1"/>
    <property type="molecule type" value="Genomic_DNA"/>
</dbReference>
<accession>A0A8X6TLX0</accession>
<dbReference type="AlphaFoldDB" id="A0A8X6TLX0"/>
<keyword evidence="7" id="KW-1185">Reference proteome</keyword>
<feature type="domain" description="Insulin-like" evidence="5">
    <location>
        <begin position="2"/>
        <end position="66"/>
    </location>
</feature>
<name>A0A8X6TLX0_NEPPI</name>
<dbReference type="GO" id="GO:0005179">
    <property type="term" value="F:hormone activity"/>
    <property type="evidence" value="ECO:0007669"/>
    <property type="project" value="InterPro"/>
</dbReference>
<dbReference type="Pfam" id="PF00049">
    <property type="entry name" value="Insulin"/>
    <property type="match status" value="1"/>
</dbReference>
<evidence type="ECO:0000256" key="4">
    <source>
        <dbReference type="SAM" id="MobiDB-lite"/>
    </source>
</evidence>
<evidence type="ECO:0000313" key="7">
    <source>
        <dbReference type="Proteomes" id="UP000887013"/>
    </source>
</evidence>
<feature type="region of interest" description="Disordered" evidence="4">
    <location>
        <begin position="1"/>
        <end position="42"/>
    </location>
</feature>
<dbReference type="Proteomes" id="UP000887013">
    <property type="component" value="Unassembled WGS sequence"/>
</dbReference>
<dbReference type="OrthoDB" id="6414143at2759"/>
<sequence length="161" mass="17601">MCRHYGGFQAPESKRTAHSETENRNSSLTGQHSGLTNQPEESGLSAGIVDECCRKQCTLSTLISYCANGGNAENERLSELESLFSSNSQTLRENQMGETTMDTDLDNPDSARNSHVRVNTGANMPNLGTNSRNRPVFIVLPQVYESAGSDTSPEENNQHSF</sequence>
<evidence type="ECO:0000256" key="3">
    <source>
        <dbReference type="ARBA" id="ARBA00022729"/>
    </source>
</evidence>
<dbReference type="InterPro" id="IPR016179">
    <property type="entry name" value="Insulin-like"/>
</dbReference>
<proteinExistence type="inferred from homology"/>
<evidence type="ECO:0000259" key="5">
    <source>
        <dbReference type="Pfam" id="PF00049"/>
    </source>
</evidence>
<feature type="compositionally biased region" description="Polar residues" evidence="4">
    <location>
        <begin position="110"/>
        <end position="133"/>
    </location>
</feature>
<feature type="region of interest" description="Disordered" evidence="4">
    <location>
        <begin position="99"/>
        <end position="133"/>
    </location>
</feature>
<dbReference type="Gene3D" id="1.10.100.10">
    <property type="entry name" value="Insulin-like"/>
    <property type="match status" value="1"/>
</dbReference>
<dbReference type="PROSITE" id="PS00262">
    <property type="entry name" value="INSULIN"/>
    <property type="match status" value="1"/>
</dbReference>
<dbReference type="InterPro" id="IPR022353">
    <property type="entry name" value="Insulin_CS"/>
</dbReference>
<keyword evidence="2" id="KW-0165">Cleavage on pair of basic residues</keyword>
<gene>
    <name evidence="6" type="primary">NCL1_09704</name>
    <name evidence="6" type="ORF">NPIL_185351</name>
</gene>
<feature type="compositionally biased region" description="Polar residues" evidence="4">
    <location>
        <begin position="24"/>
        <end position="40"/>
    </location>
</feature>
<dbReference type="SUPFAM" id="SSF56994">
    <property type="entry name" value="Insulin-like"/>
    <property type="match status" value="1"/>
</dbReference>
<organism evidence="6 7">
    <name type="scientific">Nephila pilipes</name>
    <name type="common">Giant wood spider</name>
    <name type="synonym">Nephila maculata</name>
    <dbReference type="NCBI Taxonomy" id="299642"/>
    <lineage>
        <taxon>Eukaryota</taxon>
        <taxon>Metazoa</taxon>
        <taxon>Ecdysozoa</taxon>
        <taxon>Arthropoda</taxon>
        <taxon>Chelicerata</taxon>
        <taxon>Arachnida</taxon>
        <taxon>Araneae</taxon>
        <taxon>Araneomorphae</taxon>
        <taxon>Entelegynae</taxon>
        <taxon>Araneoidea</taxon>
        <taxon>Nephilidae</taxon>
        <taxon>Nephila</taxon>
    </lineage>
</organism>
<dbReference type="GO" id="GO:0005576">
    <property type="term" value="C:extracellular region"/>
    <property type="evidence" value="ECO:0007669"/>
    <property type="project" value="InterPro"/>
</dbReference>
<evidence type="ECO:0000313" key="6">
    <source>
        <dbReference type="EMBL" id="GFT29555.1"/>
    </source>
</evidence>
<evidence type="ECO:0000256" key="2">
    <source>
        <dbReference type="ARBA" id="ARBA00022685"/>
    </source>
</evidence>
<comment type="caution">
    <text evidence="6">The sequence shown here is derived from an EMBL/GenBank/DDBJ whole genome shotgun (WGS) entry which is preliminary data.</text>
</comment>
<dbReference type="InterPro" id="IPR036438">
    <property type="entry name" value="Insulin-like_sf"/>
</dbReference>
<evidence type="ECO:0000256" key="1">
    <source>
        <dbReference type="ARBA" id="ARBA00009034"/>
    </source>
</evidence>
<reference evidence="6" key="1">
    <citation type="submission" date="2020-08" db="EMBL/GenBank/DDBJ databases">
        <title>Multicomponent nature underlies the extraordinary mechanical properties of spider dragline silk.</title>
        <authorList>
            <person name="Kono N."/>
            <person name="Nakamura H."/>
            <person name="Mori M."/>
            <person name="Yoshida Y."/>
            <person name="Ohtoshi R."/>
            <person name="Malay A.D."/>
            <person name="Moran D.A.P."/>
            <person name="Tomita M."/>
            <person name="Numata K."/>
            <person name="Arakawa K."/>
        </authorList>
    </citation>
    <scope>NUCLEOTIDE SEQUENCE</scope>
</reference>